<dbReference type="GO" id="GO:0003700">
    <property type="term" value="F:DNA-binding transcription factor activity"/>
    <property type="evidence" value="ECO:0007669"/>
    <property type="project" value="InterPro"/>
</dbReference>
<keyword evidence="4" id="KW-0805">Transcription regulation</keyword>
<evidence type="ECO:0000256" key="3">
    <source>
        <dbReference type="ARBA" id="ARBA00022833"/>
    </source>
</evidence>
<gene>
    <name evidence="9" type="ORF">Mag101_03020</name>
</gene>
<reference evidence="9" key="1">
    <citation type="submission" date="2017-02" db="EMBL/GenBank/DDBJ databases">
        <title>Genome of Microbulbifer agarilyticus GP101.</title>
        <authorList>
            <person name="Jung J."/>
            <person name="Bae S.S."/>
            <person name="Baek K."/>
        </authorList>
    </citation>
    <scope>NUCLEOTIDE SEQUENCE [LARGE SCALE GENOMIC DNA]</scope>
    <source>
        <strain evidence="9">GP101</strain>
    </source>
</reference>
<keyword evidence="2" id="KW-0678">Repressor</keyword>
<dbReference type="PANTHER" id="PTHR33202">
    <property type="entry name" value="ZINC UPTAKE REGULATION PROTEIN"/>
    <property type="match status" value="1"/>
</dbReference>
<dbReference type="Pfam" id="PF01475">
    <property type="entry name" value="FUR"/>
    <property type="match status" value="1"/>
</dbReference>
<dbReference type="GO" id="GO:0008270">
    <property type="term" value="F:zinc ion binding"/>
    <property type="evidence" value="ECO:0007669"/>
    <property type="project" value="TreeGrafter"/>
</dbReference>
<dbReference type="PANTHER" id="PTHR33202:SF6">
    <property type="entry name" value="ZINC UPTAKE REGULATION PROTEIN"/>
    <property type="match status" value="1"/>
</dbReference>
<dbReference type="STRING" id="260552.Mag101_03020"/>
<feature type="binding site" evidence="7">
    <location>
        <position position="106"/>
    </location>
    <ligand>
        <name>Zn(2+)</name>
        <dbReference type="ChEBI" id="CHEBI:29105"/>
    </ligand>
</feature>
<organism evidence="9 10">
    <name type="scientific">Microbulbifer agarilyticus</name>
    <dbReference type="NCBI Taxonomy" id="260552"/>
    <lineage>
        <taxon>Bacteria</taxon>
        <taxon>Pseudomonadati</taxon>
        <taxon>Pseudomonadota</taxon>
        <taxon>Gammaproteobacteria</taxon>
        <taxon>Cellvibrionales</taxon>
        <taxon>Microbulbiferaceae</taxon>
        <taxon>Microbulbifer</taxon>
    </lineage>
</organism>
<dbReference type="Proteomes" id="UP000188219">
    <property type="component" value="Chromosome"/>
</dbReference>
<keyword evidence="5" id="KW-0238">DNA-binding</keyword>
<dbReference type="InterPro" id="IPR036388">
    <property type="entry name" value="WH-like_DNA-bd_sf"/>
</dbReference>
<dbReference type="AlphaFoldDB" id="A0A1Q2M1Y3"/>
<comment type="similarity">
    <text evidence="1">Belongs to the Fur family.</text>
</comment>
<dbReference type="InterPro" id="IPR002481">
    <property type="entry name" value="FUR"/>
</dbReference>
<dbReference type="OrthoDB" id="9801127at2"/>
<dbReference type="Gene3D" id="3.30.1490.190">
    <property type="match status" value="1"/>
</dbReference>
<keyword evidence="7" id="KW-0479">Metal-binding</keyword>
<dbReference type="RefSeq" id="WP_077400595.1">
    <property type="nucleotide sequence ID" value="NZ_CP019650.1"/>
</dbReference>
<feature type="binding site" evidence="7">
    <location>
        <position position="147"/>
    </location>
    <ligand>
        <name>Zn(2+)</name>
        <dbReference type="ChEBI" id="CHEBI:29105"/>
    </ligand>
</feature>
<keyword evidence="6" id="KW-0804">Transcription</keyword>
<feature type="binding site" evidence="7">
    <location>
        <position position="109"/>
    </location>
    <ligand>
        <name>Zn(2+)</name>
        <dbReference type="ChEBI" id="CHEBI:29105"/>
    </ligand>
</feature>
<dbReference type="InterPro" id="IPR043135">
    <property type="entry name" value="Fur_C"/>
</dbReference>
<comment type="cofactor">
    <cofactor evidence="8">
        <name>Mn(2+)</name>
        <dbReference type="ChEBI" id="CHEBI:29035"/>
    </cofactor>
    <cofactor evidence="8">
        <name>Fe(2+)</name>
        <dbReference type="ChEBI" id="CHEBI:29033"/>
    </cofactor>
    <text evidence="8">Binds 1 Mn(2+) or Fe(2+) ion per subunit.</text>
</comment>
<evidence type="ECO:0000256" key="2">
    <source>
        <dbReference type="ARBA" id="ARBA00022491"/>
    </source>
</evidence>
<evidence type="ECO:0000256" key="1">
    <source>
        <dbReference type="ARBA" id="ARBA00007957"/>
    </source>
</evidence>
<feature type="binding site" evidence="8">
    <location>
        <position position="97"/>
    </location>
    <ligand>
        <name>Fe cation</name>
        <dbReference type="ChEBI" id="CHEBI:24875"/>
    </ligand>
</feature>
<sequence>MKQTQVNQVMQRASERCSENGVRFTEKRQSILRLLLKSPAPLSAYEIVDLYREETGETIQGMSVYRMLDFLVENALAHKLVSANKFVACSHIACHHDHETPQFLICENCGAVKEIAVKSEVVKTLRKGAADAGWQLLSPALELPCLCDQCAA</sequence>
<evidence type="ECO:0000256" key="5">
    <source>
        <dbReference type="ARBA" id="ARBA00023125"/>
    </source>
</evidence>
<dbReference type="KEGG" id="maga:Mag101_03020"/>
<evidence type="ECO:0000313" key="9">
    <source>
        <dbReference type="EMBL" id="AQQ66725.1"/>
    </source>
</evidence>
<dbReference type="Gene3D" id="1.10.10.10">
    <property type="entry name" value="Winged helix-like DNA-binding domain superfamily/Winged helix DNA-binding domain"/>
    <property type="match status" value="1"/>
</dbReference>
<evidence type="ECO:0000313" key="10">
    <source>
        <dbReference type="Proteomes" id="UP000188219"/>
    </source>
</evidence>
<comment type="cofactor">
    <cofactor evidence="7">
        <name>Zn(2+)</name>
        <dbReference type="ChEBI" id="CHEBI:29105"/>
    </cofactor>
    <text evidence="7">Binds 1 zinc ion per subunit.</text>
</comment>
<dbReference type="GO" id="GO:0045892">
    <property type="term" value="P:negative regulation of DNA-templated transcription"/>
    <property type="evidence" value="ECO:0007669"/>
    <property type="project" value="TreeGrafter"/>
</dbReference>
<feature type="binding site" evidence="7">
    <location>
        <position position="150"/>
    </location>
    <ligand>
        <name>Zn(2+)</name>
        <dbReference type="ChEBI" id="CHEBI:29105"/>
    </ligand>
</feature>
<dbReference type="SUPFAM" id="SSF46785">
    <property type="entry name" value="Winged helix' DNA-binding domain"/>
    <property type="match status" value="1"/>
</dbReference>
<proteinExistence type="inferred from homology"/>
<evidence type="ECO:0000256" key="8">
    <source>
        <dbReference type="PIRSR" id="PIRSR602481-2"/>
    </source>
</evidence>
<keyword evidence="3 7" id="KW-0862">Zinc</keyword>
<keyword evidence="10" id="KW-1185">Reference proteome</keyword>
<keyword evidence="8" id="KW-0408">Iron</keyword>
<name>A0A1Q2M1Y3_9GAMM</name>
<feature type="binding site" evidence="8">
    <location>
        <position position="95"/>
    </location>
    <ligand>
        <name>Fe cation</name>
        <dbReference type="ChEBI" id="CHEBI:24875"/>
    </ligand>
</feature>
<accession>A0A1Q2M1Y3</accession>
<dbReference type="GO" id="GO:0000976">
    <property type="term" value="F:transcription cis-regulatory region binding"/>
    <property type="evidence" value="ECO:0007669"/>
    <property type="project" value="TreeGrafter"/>
</dbReference>
<evidence type="ECO:0000256" key="6">
    <source>
        <dbReference type="ARBA" id="ARBA00023163"/>
    </source>
</evidence>
<dbReference type="GO" id="GO:0005829">
    <property type="term" value="C:cytosol"/>
    <property type="evidence" value="ECO:0007669"/>
    <property type="project" value="TreeGrafter"/>
</dbReference>
<dbReference type="GO" id="GO:1900376">
    <property type="term" value="P:regulation of secondary metabolite biosynthetic process"/>
    <property type="evidence" value="ECO:0007669"/>
    <property type="project" value="TreeGrafter"/>
</dbReference>
<dbReference type="InterPro" id="IPR036390">
    <property type="entry name" value="WH_DNA-bd_sf"/>
</dbReference>
<evidence type="ECO:0000256" key="4">
    <source>
        <dbReference type="ARBA" id="ARBA00023015"/>
    </source>
</evidence>
<evidence type="ECO:0000256" key="7">
    <source>
        <dbReference type="PIRSR" id="PIRSR602481-1"/>
    </source>
</evidence>
<protein>
    <submittedName>
        <fullName evidence="9">Transcriptional repressor</fullName>
    </submittedName>
</protein>
<dbReference type="EMBL" id="CP019650">
    <property type="protein sequence ID" value="AQQ66725.1"/>
    <property type="molecule type" value="Genomic_DNA"/>
</dbReference>